<name>A0A1T4VK00_9FIRM</name>
<dbReference type="PROSITE" id="PS50110">
    <property type="entry name" value="RESPONSE_REGULATORY"/>
    <property type="match status" value="1"/>
</dbReference>
<dbReference type="PANTHER" id="PTHR37299">
    <property type="entry name" value="TRANSCRIPTIONAL REGULATOR-RELATED"/>
    <property type="match status" value="1"/>
</dbReference>
<accession>A0A1T4VK00</accession>
<dbReference type="STRING" id="39495.SAMN02745111_01067"/>
<dbReference type="Gene3D" id="2.40.50.1020">
    <property type="entry name" value="LytTr DNA-binding domain"/>
    <property type="match status" value="1"/>
</dbReference>
<evidence type="ECO:0000313" key="6">
    <source>
        <dbReference type="EMBL" id="SKA65304.1"/>
    </source>
</evidence>
<organism evidence="6 7">
    <name type="scientific">Eubacterium uniforme</name>
    <dbReference type="NCBI Taxonomy" id="39495"/>
    <lineage>
        <taxon>Bacteria</taxon>
        <taxon>Bacillati</taxon>
        <taxon>Bacillota</taxon>
        <taxon>Clostridia</taxon>
        <taxon>Eubacteriales</taxon>
        <taxon>Eubacteriaceae</taxon>
        <taxon>Eubacterium</taxon>
    </lineage>
</organism>
<dbReference type="PANTHER" id="PTHR37299:SF1">
    <property type="entry name" value="STAGE 0 SPORULATION PROTEIN A HOMOLOG"/>
    <property type="match status" value="1"/>
</dbReference>
<dbReference type="GO" id="GO:0003677">
    <property type="term" value="F:DNA binding"/>
    <property type="evidence" value="ECO:0007669"/>
    <property type="project" value="InterPro"/>
</dbReference>
<dbReference type="SUPFAM" id="SSF52172">
    <property type="entry name" value="CheY-like"/>
    <property type="match status" value="1"/>
</dbReference>
<dbReference type="InterPro" id="IPR046947">
    <property type="entry name" value="LytR-like"/>
</dbReference>
<dbReference type="RefSeq" id="WP_078765944.1">
    <property type="nucleotide sequence ID" value="NZ_FUXZ01000006.1"/>
</dbReference>
<dbReference type="SMART" id="SM00448">
    <property type="entry name" value="REC"/>
    <property type="match status" value="1"/>
</dbReference>
<keyword evidence="3" id="KW-0597">Phosphoprotein</keyword>
<dbReference type="InterPro" id="IPR007492">
    <property type="entry name" value="LytTR_DNA-bd_dom"/>
</dbReference>
<protein>
    <recommendedName>
        <fullName evidence="1">Stage 0 sporulation protein A homolog</fullName>
    </recommendedName>
</protein>
<dbReference type="Pfam" id="PF00072">
    <property type="entry name" value="Response_reg"/>
    <property type="match status" value="1"/>
</dbReference>
<dbReference type="InterPro" id="IPR011006">
    <property type="entry name" value="CheY-like_superfamily"/>
</dbReference>
<evidence type="ECO:0000259" key="5">
    <source>
        <dbReference type="PROSITE" id="PS50930"/>
    </source>
</evidence>
<gene>
    <name evidence="6" type="ORF">SAMN02745111_01067</name>
</gene>
<dbReference type="EMBL" id="FUXZ01000006">
    <property type="protein sequence ID" value="SKA65304.1"/>
    <property type="molecule type" value="Genomic_DNA"/>
</dbReference>
<evidence type="ECO:0000256" key="3">
    <source>
        <dbReference type="PROSITE-ProRule" id="PRU00169"/>
    </source>
</evidence>
<feature type="modified residue" description="4-aspartylphosphate" evidence="3">
    <location>
        <position position="55"/>
    </location>
</feature>
<dbReference type="InterPro" id="IPR001789">
    <property type="entry name" value="Sig_transdc_resp-reg_receiver"/>
</dbReference>
<dbReference type="OrthoDB" id="9774865at2"/>
<evidence type="ECO:0000256" key="1">
    <source>
        <dbReference type="ARBA" id="ARBA00018672"/>
    </source>
</evidence>
<feature type="domain" description="HTH LytTR-type" evidence="5">
    <location>
        <begin position="138"/>
        <end position="229"/>
    </location>
</feature>
<evidence type="ECO:0000256" key="2">
    <source>
        <dbReference type="ARBA" id="ARBA00024867"/>
    </source>
</evidence>
<dbReference type="SMART" id="SM00850">
    <property type="entry name" value="LytTR"/>
    <property type="match status" value="1"/>
</dbReference>
<feature type="domain" description="Response regulatory" evidence="4">
    <location>
        <begin position="2"/>
        <end position="118"/>
    </location>
</feature>
<proteinExistence type="predicted"/>
<dbReference type="AlphaFoldDB" id="A0A1T4VK00"/>
<keyword evidence="7" id="KW-1185">Reference proteome</keyword>
<evidence type="ECO:0000259" key="4">
    <source>
        <dbReference type="PROSITE" id="PS50110"/>
    </source>
</evidence>
<dbReference type="Gene3D" id="3.40.50.2300">
    <property type="match status" value="1"/>
</dbReference>
<dbReference type="Proteomes" id="UP000190814">
    <property type="component" value="Unassembled WGS sequence"/>
</dbReference>
<dbReference type="PROSITE" id="PS50930">
    <property type="entry name" value="HTH_LYTTR"/>
    <property type="match status" value="1"/>
</dbReference>
<comment type="function">
    <text evidence="2">May play the central regulatory role in sporulation. It may be an element of the effector pathway responsible for the activation of sporulation genes in response to nutritional stress. Spo0A may act in concert with spo0H (a sigma factor) to control the expression of some genes that are critical to the sporulation process.</text>
</comment>
<dbReference type="GO" id="GO:0000156">
    <property type="term" value="F:phosphorelay response regulator activity"/>
    <property type="evidence" value="ECO:0007669"/>
    <property type="project" value="InterPro"/>
</dbReference>
<sequence length="236" mass="27476">MRIAVCDDEELFGRQAKELIEKLTRSIDVCVDMYDDGKKLLAAFEQNPYDLLFLDIEMPKMDGIYLAKKIREKSETAYIVFLTGHVEYALEGYEVNALRYLTKPIKEGKLKEVLRFVMDKSVSMNQLMIKDEGYERFINIADIIYLEAQNQYVMIYTTAGNFLVRHNIGDYENELKNDGFFRVHRGYIVSLARVKKLVKNEIILEYFGGEVVVPVSRNKIKELKSALYAYVEKEAF</sequence>
<reference evidence="6 7" key="1">
    <citation type="submission" date="2017-02" db="EMBL/GenBank/DDBJ databases">
        <authorList>
            <person name="Peterson S.W."/>
        </authorList>
    </citation>
    <scope>NUCLEOTIDE SEQUENCE [LARGE SCALE GENOMIC DNA]</scope>
    <source>
        <strain evidence="6 7">ATCC 35992</strain>
    </source>
</reference>
<dbReference type="Pfam" id="PF04397">
    <property type="entry name" value="LytTR"/>
    <property type="match status" value="1"/>
</dbReference>
<evidence type="ECO:0000313" key="7">
    <source>
        <dbReference type="Proteomes" id="UP000190814"/>
    </source>
</evidence>